<name>A0ABQ8NZD0_PYRGI</name>
<dbReference type="EMBL" id="JABSND010000007">
    <property type="protein sequence ID" value="KAI6304123.1"/>
    <property type="molecule type" value="Genomic_DNA"/>
</dbReference>
<organism evidence="1 2">
    <name type="scientific">Pyricularia grisea</name>
    <name type="common">Crabgrass-specific blast fungus</name>
    <name type="synonym">Magnaporthe grisea</name>
    <dbReference type="NCBI Taxonomy" id="148305"/>
    <lineage>
        <taxon>Eukaryota</taxon>
        <taxon>Fungi</taxon>
        <taxon>Dikarya</taxon>
        <taxon>Ascomycota</taxon>
        <taxon>Pezizomycotina</taxon>
        <taxon>Sordariomycetes</taxon>
        <taxon>Sordariomycetidae</taxon>
        <taxon>Magnaporthales</taxon>
        <taxon>Pyriculariaceae</taxon>
        <taxon>Pyricularia</taxon>
    </lineage>
</organism>
<gene>
    <name evidence="1" type="ORF">MCOR33_000871</name>
</gene>
<evidence type="ECO:0000313" key="2">
    <source>
        <dbReference type="Proteomes" id="UP001059893"/>
    </source>
</evidence>
<dbReference type="Proteomes" id="UP001059893">
    <property type="component" value="Unassembled WGS sequence"/>
</dbReference>
<sequence>MELSPTMHGQPRMEKPGAAQQWDRFQEAIAYLKHPTEMVPGRNSDLSASLHGYITEWSAEIKDDDSRLQAAWFDFLLEVDKR</sequence>
<protein>
    <submittedName>
        <fullName evidence="1">Uncharacterized protein</fullName>
    </submittedName>
</protein>
<reference evidence="1" key="1">
    <citation type="submission" date="2021-01" db="EMBL/GenBank/DDBJ databases">
        <title>Deciphering the adaptive evolutionary patterns associated with biogeogrpahic diversity in the finger millet blast pathogen Magnaporthe oryzae in Eastern Africa.</title>
        <authorList>
            <person name="Onyema G."/>
            <person name="Shittu T.A."/>
            <person name="Dodsworth S."/>
            <person name="Devilliers S."/>
            <person name="Muthumeenakshi S."/>
            <person name="Sreenivasaprasad S."/>
        </authorList>
    </citation>
    <scope>NUCLEOTIDE SEQUENCE</scope>
    <source>
        <strain evidence="1">D15/s37</strain>
    </source>
</reference>
<proteinExistence type="predicted"/>
<comment type="caution">
    <text evidence="1">The sequence shown here is derived from an EMBL/GenBank/DDBJ whole genome shotgun (WGS) entry which is preliminary data.</text>
</comment>
<accession>A0ABQ8NZD0</accession>
<evidence type="ECO:0000313" key="1">
    <source>
        <dbReference type="EMBL" id="KAI6304123.1"/>
    </source>
</evidence>
<keyword evidence="2" id="KW-1185">Reference proteome</keyword>